<proteinExistence type="predicted"/>
<dbReference type="Pfam" id="PF10011">
    <property type="entry name" value="DUF2254"/>
    <property type="match status" value="1"/>
</dbReference>
<feature type="transmembrane region" description="Helical" evidence="1">
    <location>
        <begin position="62"/>
        <end position="89"/>
    </location>
</feature>
<sequence>MKHQLLHLSERLRASFWVVPALMMIVALLLAQGLLAADRIWEIDHLPGFGWLRLRDPDSARALLGAIASSTITVAGTVFSITTVALTLASNQFGPRLVRNFIRDRGTQASLGIFLSTFVYALMSMRGIGSDTTEHRHTLTVTVALLLALGCIAFLIYFIHNVAQSIQVDNITYHINREFRSALESIYPREEARNRRNSRCDLRTLQLGDDSLSVRTQKEGYVQIIDRQALIDWATKHECRIQLLCHPGIFAFHWSIVARVYDPPRNLDSQDIARAILSTITLGPQATAEQDIIFSVRQLAQIAVRALSPGINDPFTAYACIDRLVDGMGVVLQRPQLPNCFHDDQEQLRLVVNELDFTDVLAAALDEIREYGRSSGVVMRHLIGALIELAEICSRREDCRALSALVKRLAEDCENCIDDRFDIATIQKQLSVMRRALE</sequence>
<dbReference type="Proteomes" id="UP000306791">
    <property type="component" value="Unassembled WGS sequence"/>
</dbReference>
<organism evidence="2 3">
    <name type="scientific">Microbulbifer harenosus</name>
    <dbReference type="NCBI Taxonomy" id="2576840"/>
    <lineage>
        <taxon>Bacteria</taxon>
        <taxon>Pseudomonadati</taxon>
        <taxon>Pseudomonadota</taxon>
        <taxon>Gammaproteobacteria</taxon>
        <taxon>Cellvibrionales</taxon>
        <taxon>Microbulbiferaceae</taxon>
        <taxon>Microbulbifer</taxon>
    </lineage>
</organism>
<gene>
    <name evidence="2" type="ORF">FDY93_14080</name>
</gene>
<comment type="caution">
    <text evidence="2">The sequence shown here is derived from an EMBL/GenBank/DDBJ whole genome shotgun (WGS) entry which is preliminary data.</text>
</comment>
<dbReference type="InterPro" id="IPR018723">
    <property type="entry name" value="DUF2254_membrane"/>
</dbReference>
<keyword evidence="1" id="KW-0812">Transmembrane</keyword>
<keyword evidence="1" id="KW-1133">Transmembrane helix</keyword>
<dbReference type="EMBL" id="VANI01000015">
    <property type="protein sequence ID" value="TLM76090.1"/>
    <property type="molecule type" value="Genomic_DNA"/>
</dbReference>
<feature type="transmembrane region" description="Helical" evidence="1">
    <location>
        <begin position="16"/>
        <end position="41"/>
    </location>
</feature>
<accession>A0ABY2UF55</accession>
<evidence type="ECO:0000313" key="3">
    <source>
        <dbReference type="Proteomes" id="UP000306791"/>
    </source>
</evidence>
<feature type="transmembrane region" description="Helical" evidence="1">
    <location>
        <begin position="139"/>
        <end position="159"/>
    </location>
</feature>
<protein>
    <submittedName>
        <fullName evidence="2">DUF2254 domain-containing protein</fullName>
    </submittedName>
</protein>
<evidence type="ECO:0000313" key="2">
    <source>
        <dbReference type="EMBL" id="TLM76090.1"/>
    </source>
</evidence>
<feature type="transmembrane region" description="Helical" evidence="1">
    <location>
        <begin position="109"/>
        <end position="127"/>
    </location>
</feature>
<evidence type="ECO:0000256" key="1">
    <source>
        <dbReference type="SAM" id="Phobius"/>
    </source>
</evidence>
<keyword evidence="3" id="KW-1185">Reference proteome</keyword>
<dbReference type="RefSeq" id="WP_138236394.1">
    <property type="nucleotide sequence ID" value="NZ_VANI01000015.1"/>
</dbReference>
<name>A0ABY2UF55_9GAMM</name>
<reference evidence="2 3" key="1">
    <citation type="submission" date="2019-05" db="EMBL/GenBank/DDBJ databases">
        <title>Microbulbifer harenosus sp. nov., an alginate-degrading bacterium isolated from coastal sand.</title>
        <authorList>
            <person name="Huang H."/>
            <person name="Mo K."/>
            <person name="Bao S."/>
        </authorList>
    </citation>
    <scope>NUCLEOTIDE SEQUENCE [LARGE SCALE GENOMIC DNA]</scope>
    <source>
        <strain evidence="2 3">HB161719</strain>
    </source>
</reference>
<keyword evidence="1" id="KW-0472">Membrane</keyword>